<dbReference type="KEGG" id="smao:CAG99_12995"/>
<accession>A0A1W7CXX4</accession>
<gene>
    <name evidence="1" type="ORF">CAG99_12995</name>
</gene>
<dbReference type="EMBL" id="CP021121">
    <property type="protein sequence ID" value="ARQ69663.1"/>
    <property type="molecule type" value="Genomic_DNA"/>
</dbReference>
<evidence type="ECO:0000313" key="1">
    <source>
        <dbReference type="EMBL" id="ARQ69663.1"/>
    </source>
</evidence>
<reference evidence="1 2" key="1">
    <citation type="submission" date="2017-05" db="EMBL/GenBank/DDBJ databases">
        <title>Complete genome sequence of Streptomyces sp. SCSIO 03032 revealed the diverse biosynthetic pathways for its bioactive secondary metabolites.</title>
        <authorList>
            <person name="Ma L."/>
            <person name="Zhu Y."/>
            <person name="Zhang W."/>
            <person name="Zhang G."/>
            <person name="Tian X."/>
            <person name="Zhang S."/>
            <person name="Zhang C."/>
        </authorList>
    </citation>
    <scope>NUCLEOTIDE SEQUENCE [LARGE SCALE GENOMIC DNA]</scope>
    <source>
        <strain evidence="1 2">SCSIO 03032</strain>
    </source>
</reference>
<proteinExistence type="predicted"/>
<keyword evidence="2" id="KW-1185">Reference proteome</keyword>
<dbReference type="AlphaFoldDB" id="A0A1W7CXX4"/>
<name>A0A1W7CXX4_9ACTN</name>
<sequence length="150" mass="16214">MEMAADLYEPLFPGGSDVEIAQSFERFEQQPTRWCRLRVDGDIILNADAADRGGIDDVNPEAYDVDPADAQDVPGEYEAAVWPGLAVATVPCTVPGPGPGNHHYIENLTLILETEHPGDDDESREALAGVIQPLFAGALEMTPCEEHAAR</sequence>
<organism evidence="1 2">
    <name type="scientific">Streptomyces marincola</name>
    <dbReference type="NCBI Taxonomy" id="2878388"/>
    <lineage>
        <taxon>Bacteria</taxon>
        <taxon>Bacillati</taxon>
        <taxon>Actinomycetota</taxon>
        <taxon>Actinomycetes</taxon>
        <taxon>Kitasatosporales</taxon>
        <taxon>Streptomycetaceae</taxon>
        <taxon>Streptomyces</taxon>
    </lineage>
</organism>
<evidence type="ECO:0000313" key="2">
    <source>
        <dbReference type="Proteomes" id="UP000194218"/>
    </source>
</evidence>
<dbReference type="Proteomes" id="UP000194218">
    <property type="component" value="Chromosome"/>
</dbReference>
<protein>
    <submittedName>
        <fullName evidence="1">Uncharacterized protein</fullName>
    </submittedName>
</protein>